<dbReference type="Gene3D" id="1.10.510.10">
    <property type="entry name" value="Transferase(Phosphotransferase) domain 1"/>
    <property type="match status" value="1"/>
</dbReference>
<dbReference type="InterPro" id="IPR001245">
    <property type="entry name" value="Ser-Thr/Tyr_kinase_cat_dom"/>
</dbReference>
<dbReference type="Gramene" id="TKV92826">
    <property type="protein sequence ID" value="TKV92826"/>
    <property type="gene ID" value="SEVIR_9G186200v2"/>
</dbReference>
<evidence type="ECO:0000256" key="2">
    <source>
        <dbReference type="ARBA" id="ARBA00022527"/>
    </source>
</evidence>
<evidence type="ECO:0000256" key="7">
    <source>
        <dbReference type="ARBA" id="ARBA00047899"/>
    </source>
</evidence>
<evidence type="ECO:0000256" key="5">
    <source>
        <dbReference type="ARBA" id="ARBA00022777"/>
    </source>
</evidence>
<feature type="domain" description="Protein kinase" evidence="9">
    <location>
        <begin position="37"/>
        <end position="218"/>
    </location>
</feature>
<dbReference type="GO" id="GO:0004674">
    <property type="term" value="F:protein serine/threonine kinase activity"/>
    <property type="evidence" value="ECO:0007669"/>
    <property type="project" value="UniProtKB-KW"/>
</dbReference>
<evidence type="ECO:0000256" key="3">
    <source>
        <dbReference type="ARBA" id="ARBA00022679"/>
    </source>
</evidence>
<name>A0A4U6T792_SETVI</name>
<dbReference type="SUPFAM" id="SSF56112">
    <property type="entry name" value="Protein kinase-like (PK-like)"/>
    <property type="match status" value="1"/>
</dbReference>
<dbReference type="EC" id="2.7.11.1" evidence="1"/>
<comment type="catalytic activity">
    <reaction evidence="7">
        <text>L-threonyl-[protein] + ATP = O-phospho-L-threonyl-[protein] + ADP + H(+)</text>
        <dbReference type="Rhea" id="RHEA:46608"/>
        <dbReference type="Rhea" id="RHEA-COMP:11060"/>
        <dbReference type="Rhea" id="RHEA-COMP:11605"/>
        <dbReference type="ChEBI" id="CHEBI:15378"/>
        <dbReference type="ChEBI" id="CHEBI:30013"/>
        <dbReference type="ChEBI" id="CHEBI:30616"/>
        <dbReference type="ChEBI" id="CHEBI:61977"/>
        <dbReference type="ChEBI" id="CHEBI:456216"/>
        <dbReference type="EC" id="2.7.11.1"/>
    </reaction>
</comment>
<accession>A0A4U6T792</accession>
<proteinExistence type="predicted"/>
<dbReference type="InterPro" id="IPR051824">
    <property type="entry name" value="LRR_Rcpt-Like_S/T_Kinase"/>
</dbReference>
<sequence>MLRSRGAAAEVDADAPLELPVLKEETWCSNTVQQTTFHIEELPWKFSYDEIRASRVLDDGTAVAFKRITSDKPVGEADFLREVSIVASVHHRSLVRLLGYYLLRGSGSQYLVYPFFEHGLLDWWLFNGEERRRLLPWPAQRHIAIDVARALAYLHHDLPPADPPLDVKPANIFLPFHDLDASQARHRRLISTDTRKKGTFFSKSSRTTSSTAGSLRKS</sequence>
<dbReference type="InterPro" id="IPR011009">
    <property type="entry name" value="Kinase-like_dom_sf"/>
</dbReference>
<keyword evidence="6" id="KW-0067">ATP-binding</keyword>
<evidence type="ECO:0000313" key="11">
    <source>
        <dbReference type="Proteomes" id="UP000298652"/>
    </source>
</evidence>
<keyword evidence="3" id="KW-0808">Transferase</keyword>
<comment type="catalytic activity">
    <reaction evidence="8">
        <text>L-seryl-[protein] + ATP = O-phospho-L-seryl-[protein] + ADP + H(+)</text>
        <dbReference type="Rhea" id="RHEA:17989"/>
        <dbReference type="Rhea" id="RHEA-COMP:9863"/>
        <dbReference type="Rhea" id="RHEA-COMP:11604"/>
        <dbReference type="ChEBI" id="CHEBI:15378"/>
        <dbReference type="ChEBI" id="CHEBI:29999"/>
        <dbReference type="ChEBI" id="CHEBI:30616"/>
        <dbReference type="ChEBI" id="CHEBI:83421"/>
        <dbReference type="ChEBI" id="CHEBI:456216"/>
        <dbReference type="EC" id="2.7.11.1"/>
    </reaction>
</comment>
<dbReference type="Gene3D" id="3.30.200.20">
    <property type="entry name" value="Phosphorylase Kinase, domain 1"/>
    <property type="match status" value="1"/>
</dbReference>
<dbReference type="Proteomes" id="UP000298652">
    <property type="component" value="Chromosome 9"/>
</dbReference>
<evidence type="ECO:0000256" key="1">
    <source>
        <dbReference type="ARBA" id="ARBA00012513"/>
    </source>
</evidence>
<dbReference type="InterPro" id="IPR000719">
    <property type="entry name" value="Prot_kinase_dom"/>
</dbReference>
<keyword evidence="4" id="KW-0547">Nucleotide-binding</keyword>
<reference evidence="10" key="1">
    <citation type="submission" date="2019-03" db="EMBL/GenBank/DDBJ databases">
        <title>WGS assembly of Setaria viridis.</title>
        <authorList>
            <person name="Huang P."/>
            <person name="Jenkins J."/>
            <person name="Grimwood J."/>
            <person name="Barry K."/>
            <person name="Healey A."/>
            <person name="Mamidi S."/>
            <person name="Sreedasyam A."/>
            <person name="Shu S."/>
            <person name="Feldman M."/>
            <person name="Wu J."/>
            <person name="Yu Y."/>
            <person name="Chen C."/>
            <person name="Johnson J."/>
            <person name="Rokhsar D."/>
            <person name="Baxter I."/>
            <person name="Schmutz J."/>
            <person name="Brutnell T."/>
            <person name="Kellogg E."/>
        </authorList>
    </citation>
    <scope>NUCLEOTIDE SEQUENCE [LARGE SCALE GENOMIC DNA]</scope>
</reference>
<keyword evidence="2" id="KW-0723">Serine/threonine-protein kinase</keyword>
<keyword evidence="5" id="KW-0418">Kinase</keyword>
<evidence type="ECO:0000256" key="8">
    <source>
        <dbReference type="ARBA" id="ARBA00048679"/>
    </source>
</evidence>
<evidence type="ECO:0000256" key="4">
    <source>
        <dbReference type="ARBA" id="ARBA00022741"/>
    </source>
</evidence>
<dbReference type="PANTHER" id="PTHR48006">
    <property type="entry name" value="LEUCINE-RICH REPEAT-CONTAINING PROTEIN DDB_G0281931-RELATED"/>
    <property type="match status" value="1"/>
</dbReference>
<dbReference type="GO" id="GO:0005524">
    <property type="term" value="F:ATP binding"/>
    <property type="evidence" value="ECO:0007669"/>
    <property type="project" value="UniProtKB-KW"/>
</dbReference>
<protein>
    <recommendedName>
        <fullName evidence="1">non-specific serine/threonine protein kinase</fullName>
        <ecNumber evidence="1">2.7.11.1</ecNumber>
    </recommendedName>
</protein>
<evidence type="ECO:0000256" key="6">
    <source>
        <dbReference type="ARBA" id="ARBA00022840"/>
    </source>
</evidence>
<dbReference type="EMBL" id="CM016560">
    <property type="protein sequence ID" value="TKV92826.1"/>
    <property type="molecule type" value="Genomic_DNA"/>
</dbReference>
<evidence type="ECO:0000313" key="10">
    <source>
        <dbReference type="EMBL" id="TKV92826.1"/>
    </source>
</evidence>
<dbReference type="PROSITE" id="PS50011">
    <property type="entry name" value="PROTEIN_KINASE_DOM"/>
    <property type="match status" value="1"/>
</dbReference>
<dbReference type="AlphaFoldDB" id="A0A4U6T792"/>
<dbReference type="Pfam" id="PF07714">
    <property type="entry name" value="PK_Tyr_Ser-Thr"/>
    <property type="match status" value="1"/>
</dbReference>
<gene>
    <name evidence="10" type="ORF">SEVIR_9G186200v2</name>
</gene>
<evidence type="ECO:0000259" key="9">
    <source>
        <dbReference type="PROSITE" id="PS50011"/>
    </source>
</evidence>
<dbReference type="PANTHER" id="PTHR48006:SF102">
    <property type="entry name" value="LEUCINE-RICH REPEAT-CONTAINING PROTEIN DDB_G0281931-RELATED"/>
    <property type="match status" value="1"/>
</dbReference>
<organism evidence="10 11">
    <name type="scientific">Setaria viridis</name>
    <name type="common">Green bristlegrass</name>
    <name type="synonym">Setaria italica subsp. viridis</name>
    <dbReference type="NCBI Taxonomy" id="4556"/>
    <lineage>
        <taxon>Eukaryota</taxon>
        <taxon>Viridiplantae</taxon>
        <taxon>Streptophyta</taxon>
        <taxon>Embryophyta</taxon>
        <taxon>Tracheophyta</taxon>
        <taxon>Spermatophyta</taxon>
        <taxon>Magnoliopsida</taxon>
        <taxon>Liliopsida</taxon>
        <taxon>Poales</taxon>
        <taxon>Poaceae</taxon>
        <taxon>PACMAD clade</taxon>
        <taxon>Panicoideae</taxon>
        <taxon>Panicodae</taxon>
        <taxon>Paniceae</taxon>
        <taxon>Cenchrinae</taxon>
        <taxon>Setaria</taxon>
    </lineage>
</organism>
<keyword evidence="11" id="KW-1185">Reference proteome</keyword>